<dbReference type="Gene3D" id="2.60.40.1170">
    <property type="entry name" value="Mu homology domain, subdomain B"/>
    <property type="match status" value="2"/>
</dbReference>
<dbReference type="GO" id="GO:0006890">
    <property type="term" value="P:retrograde vesicle-mediated transport, Golgi to endoplasmic reticulum"/>
    <property type="evidence" value="ECO:0007669"/>
    <property type="project" value="UniProtKB-UniRule"/>
</dbReference>
<feature type="compositionally biased region" description="Low complexity" evidence="12">
    <location>
        <begin position="239"/>
        <end position="257"/>
    </location>
</feature>
<dbReference type="OMA" id="VQFRTHP"/>
<evidence type="ECO:0000256" key="10">
    <source>
        <dbReference type="RuleBase" id="RU364018"/>
    </source>
</evidence>
<dbReference type="VEuPathDB" id="FungiDB:DIURU_003494"/>
<dbReference type="InterPro" id="IPR011012">
    <property type="entry name" value="Longin-like_dom_sf"/>
</dbReference>
<dbReference type="PROSITE" id="PS51072">
    <property type="entry name" value="MHD"/>
    <property type="match status" value="1"/>
</dbReference>
<dbReference type="OrthoDB" id="10266042at2759"/>
<comment type="function">
    <text evidence="10">The coatomer is a cytosolic protein complex that binds to dilysine motifs and reversibly associates with Golgi non-clathrin-coated vesicles, which further mediate biosynthetic protein transport from the ER, via the Golgi up to the trans Golgi network. Coatomer complex is required for budding from Golgi membranes, and is essential for the retrograde Golgi-to-ER transport of dilysine-tagged proteins.</text>
</comment>
<feature type="region of interest" description="Disordered" evidence="12">
    <location>
        <begin position="156"/>
        <end position="188"/>
    </location>
</feature>
<comment type="similarity">
    <text evidence="1 10">Belongs to the adaptor complexes medium subunit family. Delta-COP subfamily.</text>
</comment>
<dbReference type="GO" id="GO:0006888">
    <property type="term" value="P:endoplasmic reticulum to Golgi vesicle-mediated transport"/>
    <property type="evidence" value="ECO:0007669"/>
    <property type="project" value="TreeGrafter"/>
</dbReference>
<organism evidence="14 15">
    <name type="scientific">Diutina rugosa</name>
    <name type="common">Yeast</name>
    <name type="synonym">Candida rugosa</name>
    <dbReference type="NCBI Taxonomy" id="5481"/>
    <lineage>
        <taxon>Eukaryota</taxon>
        <taxon>Fungi</taxon>
        <taxon>Dikarya</taxon>
        <taxon>Ascomycota</taxon>
        <taxon>Saccharomycotina</taxon>
        <taxon>Pichiomycetes</taxon>
        <taxon>Debaryomycetaceae</taxon>
        <taxon>Diutina</taxon>
    </lineage>
</organism>
<keyword evidence="3 10" id="KW-0813">Transport</keyword>
<comment type="subcellular location">
    <subcellularLocation>
        <location evidence="10 11">Cytoplasm</location>
    </subcellularLocation>
    <subcellularLocation>
        <location evidence="10 11">Cytoplasmic vesicle</location>
        <location evidence="10 11">COPI-coated vesicle membrane</location>
        <topology evidence="10 11">Peripheral membrane protein</topology>
        <orientation evidence="10 11">Cytoplasmic side</orientation>
    </subcellularLocation>
    <subcellularLocation>
        <location evidence="10 11">Golgi apparatus membrane</location>
        <topology evidence="10 11">Peripheral membrane protein</topology>
        <orientation evidence="10 11">Cytoplasmic side</orientation>
    </subcellularLocation>
</comment>
<dbReference type="AlphaFoldDB" id="A0A642UST6"/>
<feature type="compositionally biased region" description="Polar residues" evidence="12">
    <location>
        <begin position="208"/>
        <end position="217"/>
    </location>
</feature>
<keyword evidence="4 10" id="KW-0963">Cytoplasm</keyword>
<keyword evidence="5 10" id="KW-0931">ER-Golgi transport</keyword>
<dbReference type="GeneID" id="54782145"/>
<feature type="region of interest" description="Disordered" evidence="12">
    <location>
        <begin position="206"/>
        <end position="278"/>
    </location>
</feature>
<accession>A0A642UST6</accession>
<keyword evidence="15" id="KW-1185">Reference proteome</keyword>
<dbReference type="CDD" id="cd09254">
    <property type="entry name" value="AP_delta-COPI_MHD"/>
    <property type="match status" value="1"/>
</dbReference>
<keyword evidence="7 10" id="KW-0333">Golgi apparatus</keyword>
<dbReference type="InterPro" id="IPR036168">
    <property type="entry name" value="AP2_Mu_C_sf"/>
</dbReference>
<evidence type="ECO:0000313" key="14">
    <source>
        <dbReference type="EMBL" id="KAA8901124.1"/>
    </source>
</evidence>
<dbReference type="InterPro" id="IPR028565">
    <property type="entry name" value="MHD"/>
</dbReference>
<keyword evidence="9 10" id="KW-0968">Cytoplasmic vesicle</keyword>
<dbReference type="RefSeq" id="XP_034011747.1">
    <property type="nucleotide sequence ID" value="XM_034156262.1"/>
</dbReference>
<keyword evidence="6 10" id="KW-0653">Protein transport</keyword>
<evidence type="ECO:0000256" key="4">
    <source>
        <dbReference type="ARBA" id="ARBA00022490"/>
    </source>
</evidence>
<sequence length="532" mass="58490">MAVLAASICTRGGKPLLSRQFRDVSQDRITSLLANFPALISDASSQHTTVEDDEVRYVYQPIEELYVVLITSKNSNILADIDTLHLFVSTVSTMLRQVDDREVFDNAFELISAFDEIVNLGFKENLTLSQVQQFLEMDSHEEKIQEIIERNKELEAAEERKRKAKEIQRRELAKRSTESQMAGISGAYGGYSSPAPTYQSAPIVEPMTSEQPTTSKFGSKIARGPSKGGLQLGKKNGRSLASSAPAAPDAQPLLSASQPVPRHQQAAPSSPVTPSTPKIANEGILLTINEKISAQLSREGSVDQVEIKGDLQLRINNPEYSHAKILLKTDPKVQYKTHPNVNKQLFAKEQVISSKEFPSNDRSIGVLRWRVVGKDDSSDLVPLLVTAWVSVDDNIAHITLEYEVPSQFAESLLQSSSLDAAIQVPVAGDVNLESEDSRVSYEVSTEGVKFTLPTIDVDHLSGSFEFSLSNVSDEDQVFPMSVDLAVNNTAAVESDQSLGKLSVVDVVTNNEDEESLPFDLHVHVQSENYHIN</sequence>
<evidence type="ECO:0000256" key="1">
    <source>
        <dbReference type="ARBA" id="ARBA00010516"/>
    </source>
</evidence>
<evidence type="ECO:0000256" key="11">
    <source>
        <dbReference type="RuleBase" id="RU366052"/>
    </source>
</evidence>
<evidence type="ECO:0000256" key="2">
    <source>
        <dbReference type="ARBA" id="ARBA00011775"/>
    </source>
</evidence>
<dbReference type="SUPFAM" id="SSF64356">
    <property type="entry name" value="SNARE-like"/>
    <property type="match status" value="1"/>
</dbReference>
<evidence type="ECO:0000259" key="13">
    <source>
        <dbReference type="PROSITE" id="PS51072"/>
    </source>
</evidence>
<dbReference type="InterPro" id="IPR027059">
    <property type="entry name" value="Coatomer_dsu"/>
</dbReference>
<evidence type="ECO:0000256" key="6">
    <source>
        <dbReference type="ARBA" id="ARBA00022927"/>
    </source>
</evidence>
<dbReference type="Gene3D" id="3.30.450.60">
    <property type="match status" value="1"/>
</dbReference>
<dbReference type="GO" id="GO:0051645">
    <property type="term" value="P:Golgi localization"/>
    <property type="evidence" value="ECO:0007669"/>
    <property type="project" value="TreeGrafter"/>
</dbReference>
<protein>
    <recommendedName>
        <fullName evidence="10">Coatomer subunit delta</fullName>
    </recommendedName>
</protein>
<dbReference type="GO" id="GO:0000139">
    <property type="term" value="C:Golgi membrane"/>
    <property type="evidence" value="ECO:0007669"/>
    <property type="project" value="UniProtKB-SubCell"/>
</dbReference>
<evidence type="ECO:0000256" key="9">
    <source>
        <dbReference type="ARBA" id="ARBA00023329"/>
    </source>
</evidence>
<evidence type="ECO:0000256" key="8">
    <source>
        <dbReference type="ARBA" id="ARBA00023136"/>
    </source>
</evidence>
<evidence type="ECO:0000256" key="3">
    <source>
        <dbReference type="ARBA" id="ARBA00022448"/>
    </source>
</evidence>
<dbReference type="GO" id="GO:0015031">
    <property type="term" value="P:protein transport"/>
    <property type="evidence" value="ECO:0007669"/>
    <property type="project" value="UniProtKB-KW"/>
</dbReference>
<dbReference type="Proteomes" id="UP000449547">
    <property type="component" value="Unassembled WGS sequence"/>
</dbReference>
<dbReference type="GO" id="GO:0030126">
    <property type="term" value="C:COPI vesicle coat"/>
    <property type="evidence" value="ECO:0007669"/>
    <property type="project" value="UniProtKB-UniRule"/>
</dbReference>
<dbReference type="Pfam" id="PF00928">
    <property type="entry name" value="Adap_comp_sub"/>
    <property type="match status" value="1"/>
</dbReference>
<dbReference type="Pfam" id="PF01217">
    <property type="entry name" value="Clat_adaptor_s"/>
    <property type="match status" value="1"/>
</dbReference>
<evidence type="ECO:0000256" key="12">
    <source>
        <dbReference type="SAM" id="MobiDB-lite"/>
    </source>
</evidence>
<evidence type="ECO:0000313" key="15">
    <source>
        <dbReference type="Proteomes" id="UP000449547"/>
    </source>
</evidence>
<dbReference type="EMBL" id="SWFT01000105">
    <property type="protein sequence ID" value="KAA8901124.1"/>
    <property type="molecule type" value="Genomic_DNA"/>
</dbReference>
<gene>
    <name evidence="14" type="ORF">DIURU_003494</name>
</gene>
<reference evidence="14 15" key="1">
    <citation type="submission" date="2019-07" db="EMBL/GenBank/DDBJ databases">
        <title>Genome assembly of two rare yeast pathogens: Diutina rugosa and Trichomonascus ciferrii.</title>
        <authorList>
            <person name="Mixao V."/>
            <person name="Saus E."/>
            <person name="Hansen A."/>
            <person name="Lass-Flor C."/>
            <person name="Gabaldon T."/>
        </authorList>
    </citation>
    <scope>NUCLEOTIDE SEQUENCE [LARGE SCALE GENOMIC DNA]</scope>
    <source>
        <strain evidence="14 15">CBS 613</strain>
    </source>
</reference>
<keyword evidence="8 10" id="KW-0472">Membrane</keyword>
<feature type="compositionally biased region" description="Basic and acidic residues" evidence="12">
    <location>
        <begin position="156"/>
        <end position="177"/>
    </location>
</feature>
<dbReference type="InterPro" id="IPR022775">
    <property type="entry name" value="AP_mu_sigma_su"/>
</dbReference>
<comment type="subunit">
    <text evidence="2 10">Oligomeric complex that consists of at least the alpha, beta, beta', gamma, delta, epsilon and zeta subunits.</text>
</comment>
<comment type="caution">
    <text evidence="14">The sequence shown here is derived from an EMBL/GenBank/DDBJ whole genome shotgun (WGS) entry which is preliminary data.</text>
</comment>
<name>A0A642UST6_DIURU</name>
<evidence type="ECO:0000256" key="7">
    <source>
        <dbReference type="ARBA" id="ARBA00023034"/>
    </source>
</evidence>
<dbReference type="CDD" id="cd14830">
    <property type="entry name" value="Delta_COP_N"/>
    <property type="match status" value="1"/>
</dbReference>
<feature type="compositionally biased region" description="Low complexity" evidence="12">
    <location>
        <begin position="268"/>
        <end position="277"/>
    </location>
</feature>
<dbReference type="SUPFAM" id="SSF49447">
    <property type="entry name" value="Second domain of Mu2 adaptin subunit (ap50) of ap2 adaptor"/>
    <property type="match status" value="1"/>
</dbReference>
<dbReference type="FunFam" id="3.30.450.60:FF:000003">
    <property type="entry name" value="Coatomer subunit delta"/>
    <property type="match status" value="1"/>
</dbReference>
<evidence type="ECO:0000256" key="5">
    <source>
        <dbReference type="ARBA" id="ARBA00022892"/>
    </source>
</evidence>
<dbReference type="PANTHER" id="PTHR10121:SF0">
    <property type="entry name" value="COATOMER SUBUNIT DELTA"/>
    <property type="match status" value="1"/>
</dbReference>
<proteinExistence type="inferred from homology"/>
<dbReference type="PANTHER" id="PTHR10121">
    <property type="entry name" value="COATOMER SUBUNIT DELTA"/>
    <property type="match status" value="1"/>
</dbReference>
<feature type="domain" description="MHD" evidence="13">
    <location>
        <begin position="281"/>
        <end position="532"/>
    </location>
</feature>